<keyword evidence="5 9" id="KW-0732">Signal</keyword>
<evidence type="ECO:0008006" key="12">
    <source>
        <dbReference type="Google" id="ProtNLM"/>
    </source>
</evidence>
<dbReference type="GO" id="GO:0009277">
    <property type="term" value="C:fungal-type cell wall"/>
    <property type="evidence" value="ECO:0007669"/>
    <property type="project" value="TreeGrafter"/>
</dbReference>
<dbReference type="EMBL" id="LKCN02000018">
    <property type="protein sequence ID" value="RCI08696.1"/>
    <property type="molecule type" value="Genomic_DNA"/>
</dbReference>
<dbReference type="InterPro" id="IPR017853">
    <property type="entry name" value="GH"/>
</dbReference>
<comment type="subcellular location">
    <subcellularLocation>
        <location evidence="1">Secreted</location>
        <location evidence="1">Cell wall</location>
    </subcellularLocation>
</comment>
<keyword evidence="3" id="KW-0134">Cell wall</keyword>
<dbReference type="Proteomes" id="UP000253664">
    <property type="component" value="Unassembled WGS sequence"/>
</dbReference>
<keyword evidence="6" id="KW-0378">Hydrolase</keyword>
<evidence type="ECO:0000256" key="4">
    <source>
        <dbReference type="ARBA" id="ARBA00022525"/>
    </source>
</evidence>
<dbReference type="GO" id="GO:0005975">
    <property type="term" value="P:carbohydrate metabolic process"/>
    <property type="evidence" value="ECO:0007669"/>
    <property type="project" value="InterPro"/>
</dbReference>
<protein>
    <recommendedName>
        <fullName evidence="12">Glucan endo-1,3-beta-glucosidase eglC</fullName>
    </recommendedName>
</protein>
<dbReference type="GO" id="GO:0009986">
    <property type="term" value="C:cell surface"/>
    <property type="evidence" value="ECO:0007669"/>
    <property type="project" value="TreeGrafter"/>
</dbReference>
<evidence type="ECO:0000256" key="3">
    <source>
        <dbReference type="ARBA" id="ARBA00022512"/>
    </source>
</evidence>
<name>A0A367L2P6_9HYPO</name>
<evidence type="ECO:0000313" key="10">
    <source>
        <dbReference type="EMBL" id="RCI08696.1"/>
    </source>
</evidence>
<gene>
    <name evidence="10" type="ORF">L249_4624</name>
</gene>
<dbReference type="GO" id="GO:0071555">
    <property type="term" value="P:cell wall organization"/>
    <property type="evidence" value="ECO:0007669"/>
    <property type="project" value="TreeGrafter"/>
</dbReference>
<dbReference type="AlphaFoldDB" id="A0A367L2P6"/>
<evidence type="ECO:0000256" key="9">
    <source>
        <dbReference type="SAM" id="SignalP"/>
    </source>
</evidence>
<dbReference type="InterPro" id="IPR000490">
    <property type="entry name" value="Glyco_hydro_17"/>
</dbReference>
<dbReference type="Pfam" id="PF00332">
    <property type="entry name" value="Glyco_hydro_17"/>
    <property type="match status" value="1"/>
</dbReference>
<dbReference type="GO" id="GO:0005576">
    <property type="term" value="C:extracellular region"/>
    <property type="evidence" value="ECO:0007669"/>
    <property type="project" value="TreeGrafter"/>
</dbReference>
<evidence type="ECO:0000256" key="2">
    <source>
        <dbReference type="ARBA" id="ARBA00008773"/>
    </source>
</evidence>
<dbReference type="Gene3D" id="3.20.20.80">
    <property type="entry name" value="Glycosidases"/>
    <property type="match status" value="1"/>
</dbReference>
<dbReference type="SUPFAM" id="SSF51445">
    <property type="entry name" value="(Trans)glycosidases"/>
    <property type="match status" value="1"/>
</dbReference>
<dbReference type="InterPro" id="IPR050732">
    <property type="entry name" value="Beta-glucan_modifiers"/>
</dbReference>
<feature type="compositionally biased region" description="Polar residues" evidence="8">
    <location>
        <begin position="327"/>
        <end position="354"/>
    </location>
</feature>
<evidence type="ECO:0000256" key="7">
    <source>
        <dbReference type="RuleBase" id="RU004335"/>
    </source>
</evidence>
<organism evidence="10 11">
    <name type="scientific">Ophiocordyceps polyrhachis-furcata BCC 54312</name>
    <dbReference type="NCBI Taxonomy" id="1330021"/>
    <lineage>
        <taxon>Eukaryota</taxon>
        <taxon>Fungi</taxon>
        <taxon>Dikarya</taxon>
        <taxon>Ascomycota</taxon>
        <taxon>Pezizomycotina</taxon>
        <taxon>Sordariomycetes</taxon>
        <taxon>Hypocreomycetidae</taxon>
        <taxon>Hypocreales</taxon>
        <taxon>Ophiocordycipitaceae</taxon>
        <taxon>Ophiocordyceps</taxon>
    </lineage>
</organism>
<dbReference type="FunFam" id="3.20.20.80:FF:000428">
    <property type="entry name" value="Uncharacterized protein"/>
    <property type="match status" value="1"/>
</dbReference>
<dbReference type="OrthoDB" id="77201at2759"/>
<reference evidence="10 11" key="1">
    <citation type="journal article" date="2015" name="BMC Genomics">
        <title>Insights from the genome of Ophiocordyceps polyrhachis-furcata to pathogenicity and host specificity in insect fungi.</title>
        <authorList>
            <person name="Wichadakul D."/>
            <person name="Kobmoo N."/>
            <person name="Ingsriswang S."/>
            <person name="Tangphatsornruang S."/>
            <person name="Chantasingh D."/>
            <person name="Luangsa-ard J.J."/>
            <person name="Eurwilaichitr L."/>
        </authorList>
    </citation>
    <scope>NUCLEOTIDE SEQUENCE [LARGE SCALE GENOMIC DNA]</scope>
    <source>
        <strain evidence="10 11">BCC 54312</strain>
    </source>
</reference>
<proteinExistence type="inferred from homology"/>
<feature type="compositionally biased region" description="Low complexity" evidence="8">
    <location>
        <begin position="355"/>
        <end position="379"/>
    </location>
</feature>
<keyword evidence="4" id="KW-0964">Secreted</keyword>
<dbReference type="GO" id="GO:0042973">
    <property type="term" value="F:glucan endo-1,3-beta-D-glucosidase activity"/>
    <property type="evidence" value="ECO:0007669"/>
    <property type="project" value="TreeGrafter"/>
</dbReference>
<evidence type="ECO:0000256" key="8">
    <source>
        <dbReference type="SAM" id="MobiDB-lite"/>
    </source>
</evidence>
<feature type="region of interest" description="Disordered" evidence="8">
    <location>
        <begin position="325"/>
        <end position="382"/>
    </location>
</feature>
<feature type="chain" id="PRO_5016727414" description="Glucan endo-1,3-beta-glucosidase eglC" evidence="9">
    <location>
        <begin position="20"/>
        <end position="406"/>
    </location>
</feature>
<evidence type="ECO:0000256" key="1">
    <source>
        <dbReference type="ARBA" id="ARBA00004191"/>
    </source>
</evidence>
<comment type="caution">
    <text evidence="10">The sequence shown here is derived from an EMBL/GenBank/DDBJ whole genome shotgun (WGS) entry which is preliminary data.</text>
</comment>
<accession>A0A367L2P6</accession>
<dbReference type="STRING" id="1330021.A0A367L2P6"/>
<dbReference type="PANTHER" id="PTHR16631:SF16">
    <property type="entry name" value="GPI-ANCHORED CELL WALL BETA-1,3-ENDOGLUCANASE EGLC"/>
    <property type="match status" value="1"/>
</dbReference>
<evidence type="ECO:0000256" key="6">
    <source>
        <dbReference type="ARBA" id="ARBA00022801"/>
    </source>
</evidence>
<evidence type="ECO:0000313" key="11">
    <source>
        <dbReference type="Proteomes" id="UP000253664"/>
    </source>
</evidence>
<dbReference type="PROSITE" id="PS51257">
    <property type="entry name" value="PROKAR_LIPOPROTEIN"/>
    <property type="match status" value="1"/>
</dbReference>
<sequence>MRLTSALVSAAAAAASCAAAQNYLGFNSGATKADYSAKFKADYEAEFRTAQNLMGAPGKFNAVRLYTNIQAYSQNEPIQAFDAAVSTQTRVLLGIWASGTTSIDKELAALHAAVQKLGKSFTDLVIGISIGSEDLYRNSQTGDKNKAGVGSSVETIVKFIKQFRREFSNGPLAKVPVGHVDTWDAWTNATNRPVIDNIDWLGVDEYPSYQSGQGNSIDNAANLFEEAYQKTLTASGGKPVWVTETGWPLSGPDWDQAKASVDNSQRYWREIGCRKLFNKVPTFWYNLRDSNPANKLKFAITKDLSTKPLFDLSCPAKFASASEIRKGNSTGATRTSSMATAGATNMRVPTTETDSASSSSSSSSSSSASSSSSPSSSAATGSWGQRANGVFYGGLLLLVAAIMTLS</sequence>
<feature type="signal peptide" evidence="9">
    <location>
        <begin position="1"/>
        <end position="19"/>
    </location>
</feature>
<keyword evidence="11" id="KW-1185">Reference proteome</keyword>
<comment type="similarity">
    <text evidence="2 7">Belongs to the glycosyl hydrolase 17 family.</text>
</comment>
<dbReference type="PANTHER" id="PTHR16631">
    <property type="entry name" value="GLUCAN 1,3-BETA-GLUCOSIDASE"/>
    <property type="match status" value="1"/>
</dbReference>
<evidence type="ECO:0000256" key="5">
    <source>
        <dbReference type="ARBA" id="ARBA00022729"/>
    </source>
</evidence>